<protein>
    <recommendedName>
        <fullName evidence="5">PAS domain-containing protein</fullName>
    </recommendedName>
</protein>
<feature type="transmembrane region" description="Helical" evidence="2">
    <location>
        <begin position="38"/>
        <end position="57"/>
    </location>
</feature>
<feature type="transmembrane region" description="Helical" evidence="2">
    <location>
        <begin position="101"/>
        <end position="125"/>
    </location>
</feature>
<feature type="compositionally biased region" description="Low complexity" evidence="1">
    <location>
        <begin position="385"/>
        <end position="402"/>
    </location>
</feature>
<gene>
    <name evidence="3" type="ORF">PCOR1329_LOCUS33341</name>
</gene>
<proteinExistence type="predicted"/>
<keyword evidence="4" id="KW-1185">Reference proteome</keyword>
<evidence type="ECO:0000313" key="3">
    <source>
        <dbReference type="EMBL" id="CAK0837038.1"/>
    </source>
</evidence>
<feature type="region of interest" description="Disordered" evidence="1">
    <location>
        <begin position="416"/>
        <end position="435"/>
    </location>
</feature>
<feature type="transmembrane region" description="Helical" evidence="2">
    <location>
        <begin position="12"/>
        <end position="32"/>
    </location>
</feature>
<evidence type="ECO:0000313" key="4">
    <source>
        <dbReference type="Proteomes" id="UP001189429"/>
    </source>
</evidence>
<reference evidence="3" key="1">
    <citation type="submission" date="2023-10" db="EMBL/GenBank/DDBJ databases">
        <authorList>
            <person name="Chen Y."/>
            <person name="Shah S."/>
            <person name="Dougan E. K."/>
            <person name="Thang M."/>
            <person name="Chan C."/>
        </authorList>
    </citation>
    <scope>NUCLEOTIDE SEQUENCE [LARGE SCALE GENOMIC DNA]</scope>
</reference>
<feature type="compositionally biased region" description="Low complexity" evidence="1">
    <location>
        <begin position="416"/>
        <end position="429"/>
    </location>
</feature>
<evidence type="ECO:0008006" key="5">
    <source>
        <dbReference type="Google" id="ProtNLM"/>
    </source>
</evidence>
<comment type="caution">
    <text evidence="3">The sequence shown here is derived from an EMBL/GenBank/DDBJ whole genome shotgun (WGS) entry which is preliminary data.</text>
</comment>
<feature type="region of interest" description="Disordered" evidence="1">
    <location>
        <begin position="341"/>
        <end position="408"/>
    </location>
</feature>
<keyword evidence="2" id="KW-0812">Transmembrane</keyword>
<sequence>MASTASRRNLWLIYGVVVAGEILVDLVNSLLGRRPEGLVFWIVDGSELCLSLLLMYLPPKTLKSDVVLSVCFTLQFLTYLVDPQGFTIVAMTLVGKVFLCHALGVHSLAVNVFASCSMLMFLTCLPVRGEDAIQASISLIVVISFVMTLFEWLLASSFLQLGEHIDALHNLLDNSAEGCCTVMRHTGIVTHVSKRLQDVFGREMLGANVLDFVDLSDHVRVRGLFEYGQLNVTEPVLATCLQPRLVGRLGASEFDARLVPYRVTEADVQISFQRVGEARMTRGRAVARAGARTGAEAAAEAEIGAGSGAAAQPAAWAPFPNGPCQGGLPLLDCPCPRGGAARGGEQRRFGLQGGGGADGPSSSTGPLAVDPQGVACSPLGAGDSPAAQGRRASGPAPGGAPDAGDDLRIAFDPWQSDADASSSASSSAANDVDRQQHVGSVSVVVDVFSETLRVNQMILHFSSDIGAADVSTPRQSSMTTPCLADWLHADELEYTREWIVESAKAGASETLANVTGHGPIRFYCGQRTFVEAADVSVERLDIRSEHWRAQAGGKCGEEEEDEEEGEQEDGGDETDGDHDCLSEVDGSEEPLNSLNMCLRLNGVTKMFWPPWADSLGYRSFVKHAIRRYGDQVGLSKRRSLRPISEHNRRCKSYAVACEIIASENQPASRT</sequence>
<dbReference type="EMBL" id="CAUYUJ010013991">
    <property type="protein sequence ID" value="CAK0837038.1"/>
    <property type="molecule type" value="Genomic_DNA"/>
</dbReference>
<keyword evidence="2" id="KW-1133">Transmembrane helix</keyword>
<accession>A0ABN9SX06</accession>
<evidence type="ECO:0000256" key="1">
    <source>
        <dbReference type="SAM" id="MobiDB-lite"/>
    </source>
</evidence>
<dbReference type="Proteomes" id="UP001189429">
    <property type="component" value="Unassembled WGS sequence"/>
</dbReference>
<evidence type="ECO:0000256" key="2">
    <source>
        <dbReference type="SAM" id="Phobius"/>
    </source>
</evidence>
<organism evidence="3 4">
    <name type="scientific">Prorocentrum cordatum</name>
    <dbReference type="NCBI Taxonomy" id="2364126"/>
    <lineage>
        <taxon>Eukaryota</taxon>
        <taxon>Sar</taxon>
        <taxon>Alveolata</taxon>
        <taxon>Dinophyceae</taxon>
        <taxon>Prorocentrales</taxon>
        <taxon>Prorocentraceae</taxon>
        <taxon>Prorocentrum</taxon>
    </lineage>
</organism>
<name>A0ABN9SX06_9DINO</name>
<feature type="compositionally biased region" description="Acidic residues" evidence="1">
    <location>
        <begin position="557"/>
        <end position="576"/>
    </location>
</feature>
<feature type="transmembrane region" description="Helical" evidence="2">
    <location>
        <begin position="137"/>
        <end position="155"/>
    </location>
</feature>
<feature type="region of interest" description="Disordered" evidence="1">
    <location>
        <begin position="550"/>
        <end position="587"/>
    </location>
</feature>
<keyword evidence="2" id="KW-0472">Membrane</keyword>